<protein>
    <submittedName>
        <fullName evidence="1">Uncharacterized protein</fullName>
    </submittedName>
</protein>
<evidence type="ECO:0000313" key="2">
    <source>
        <dbReference type="Proteomes" id="UP001165960"/>
    </source>
</evidence>
<gene>
    <name evidence="1" type="ORF">DSO57_1013491</name>
</gene>
<keyword evidence="2" id="KW-1185">Reference proteome</keyword>
<reference evidence="1" key="1">
    <citation type="submission" date="2022-04" db="EMBL/GenBank/DDBJ databases">
        <title>Genome of the entomopathogenic fungus Entomophthora muscae.</title>
        <authorList>
            <person name="Elya C."/>
            <person name="Lovett B.R."/>
            <person name="Lee E."/>
            <person name="Macias A.M."/>
            <person name="Hajek A.E."/>
            <person name="De Bivort B.L."/>
            <person name="Kasson M.T."/>
            <person name="De Fine Licht H.H."/>
            <person name="Stajich J.E."/>
        </authorList>
    </citation>
    <scope>NUCLEOTIDE SEQUENCE</scope>
    <source>
        <strain evidence="1">Berkeley</strain>
    </source>
</reference>
<dbReference type="Proteomes" id="UP001165960">
    <property type="component" value="Unassembled WGS sequence"/>
</dbReference>
<evidence type="ECO:0000313" key="1">
    <source>
        <dbReference type="EMBL" id="KAJ9066049.1"/>
    </source>
</evidence>
<proteinExistence type="predicted"/>
<name>A0ACC2SUH9_9FUNG</name>
<sequence length="212" mass="23660">MSKYGANDQDKATTLLNQLDAASTDLIIPHMPQNDWSYAVAKQALLYKFGSISRVTEQKNEFLMIQFQKDKSIAEFADQFYLKAQVLTGSRSLTVHDEHIALRSAVKPYEVLYCTLMPVFQDNCSIDGMVQYLCQCRDIFGSPNASVKPRPLPTPPICTEGIGCFAPKANMSKVICYCCNYKGHYTKSCTSKTGVHILPLQDITIQGKAQVE</sequence>
<accession>A0ACC2SUH9</accession>
<organism evidence="1 2">
    <name type="scientific">Entomophthora muscae</name>
    <dbReference type="NCBI Taxonomy" id="34485"/>
    <lineage>
        <taxon>Eukaryota</taxon>
        <taxon>Fungi</taxon>
        <taxon>Fungi incertae sedis</taxon>
        <taxon>Zoopagomycota</taxon>
        <taxon>Entomophthoromycotina</taxon>
        <taxon>Entomophthoromycetes</taxon>
        <taxon>Entomophthorales</taxon>
        <taxon>Entomophthoraceae</taxon>
        <taxon>Entomophthora</taxon>
    </lineage>
</organism>
<comment type="caution">
    <text evidence="1">The sequence shown here is derived from an EMBL/GenBank/DDBJ whole genome shotgun (WGS) entry which is preliminary data.</text>
</comment>
<dbReference type="EMBL" id="QTSX02004310">
    <property type="protein sequence ID" value="KAJ9066049.1"/>
    <property type="molecule type" value="Genomic_DNA"/>
</dbReference>